<keyword evidence="4 9" id="KW-0808">Transferase</keyword>
<dbReference type="InterPro" id="IPR011245">
    <property type="entry name" value="Butyrate_kin"/>
</dbReference>
<comment type="catalytic activity">
    <reaction evidence="8 9">
        <text>butanoate + ATP = butanoyl phosphate + ADP</text>
        <dbReference type="Rhea" id="RHEA:13585"/>
        <dbReference type="ChEBI" id="CHEBI:17968"/>
        <dbReference type="ChEBI" id="CHEBI:30616"/>
        <dbReference type="ChEBI" id="CHEBI:58079"/>
        <dbReference type="ChEBI" id="CHEBI:456216"/>
        <dbReference type="EC" id="2.7.2.7"/>
    </reaction>
</comment>
<keyword evidence="5 9" id="KW-0547">Nucleotide-binding</keyword>
<dbReference type="PANTHER" id="PTHR21060">
    <property type="entry name" value="ACETATE KINASE"/>
    <property type="match status" value="1"/>
</dbReference>
<dbReference type="PANTHER" id="PTHR21060:SF3">
    <property type="entry name" value="BUTYRATE KINASE 2-RELATED"/>
    <property type="match status" value="1"/>
</dbReference>
<evidence type="ECO:0000256" key="7">
    <source>
        <dbReference type="ARBA" id="ARBA00022840"/>
    </source>
</evidence>
<evidence type="ECO:0000256" key="10">
    <source>
        <dbReference type="RuleBase" id="RU003835"/>
    </source>
</evidence>
<dbReference type="GO" id="GO:0005524">
    <property type="term" value="F:ATP binding"/>
    <property type="evidence" value="ECO:0007669"/>
    <property type="project" value="UniProtKB-KW"/>
</dbReference>
<dbReference type="GO" id="GO:0005737">
    <property type="term" value="C:cytoplasm"/>
    <property type="evidence" value="ECO:0007669"/>
    <property type="project" value="UniProtKB-SubCell"/>
</dbReference>
<sequence length="362" mass="40220">MKEYILAINPGSTSTKIGIFKGNEKVLEKKINHDLKDLEIFNNVTDQYEYRLNMIESVLEKEGFALDTFKVVVGRGGLLRPIPAGIYKISDEMIKDLKNAVRGEHASNLGAVIAKGLAEKINVDSFIVDPVAVDEFRDIARISGIPEIERKSLLHALNIRAISYKFSDEINKDFEELNLIAVHLGGGISIAAIEKGRIIDVNNANEMGPFSPERAGELPVGDLAKLCFSGDYIEIEMKKKIKGKAGLVAYLNTNNAIEVEEKIKSGDVYAKLIYDSMAYQIAKEIGKMSTVLKGNVDYIIITGGMAYSDMLVQYIKDMVNFIAPIKIYPGEDELEALNDGALRVLNSREKIKIYEEEVYSND</sequence>
<dbReference type="PROSITE" id="PS01075">
    <property type="entry name" value="ACETATE_KINASE_1"/>
    <property type="match status" value="1"/>
</dbReference>
<protein>
    <recommendedName>
        <fullName evidence="9">Probable butyrate kinase</fullName>
        <shortName evidence="9">BK</shortName>
        <ecNumber evidence="9">2.7.2.7</ecNumber>
    </recommendedName>
    <alternativeName>
        <fullName evidence="9">Branched-chain carboxylic acid kinase</fullName>
    </alternativeName>
</protein>
<evidence type="ECO:0000256" key="2">
    <source>
        <dbReference type="ARBA" id="ARBA00008748"/>
    </source>
</evidence>
<evidence type="ECO:0000313" key="12">
    <source>
        <dbReference type="Proteomes" id="UP000467132"/>
    </source>
</evidence>
<dbReference type="GO" id="GO:0047761">
    <property type="term" value="F:butyrate kinase activity"/>
    <property type="evidence" value="ECO:0007669"/>
    <property type="project" value="UniProtKB-UniRule"/>
</dbReference>
<name>A0A845QZZ8_9CLOT</name>
<evidence type="ECO:0000256" key="4">
    <source>
        <dbReference type="ARBA" id="ARBA00022679"/>
    </source>
</evidence>
<dbReference type="InterPro" id="IPR043129">
    <property type="entry name" value="ATPase_NBD"/>
</dbReference>
<dbReference type="RefSeq" id="WP_160198221.1">
    <property type="nucleotide sequence ID" value="NZ_QXXA01000015.1"/>
</dbReference>
<dbReference type="PROSITE" id="PS01076">
    <property type="entry name" value="ACETATE_KINASE_2"/>
    <property type="match status" value="1"/>
</dbReference>
<dbReference type="HAMAP" id="MF_00542">
    <property type="entry name" value="Butyrate_kinase"/>
    <property type="match status" value="1"/>
</dbReference>
<dbReference type="EC" id="2.7.2.7" evidence="9"/>
<evidence type="ECO:0000256" key="3">
    <source>
        <dbReference type="ARBA" id="ARBA00022490"/>
    </source>
</evidence>
<dbReference type="OrthoDB" id="9771859at2"/>
<keyword evidence="6 9" id="KW-0418">Kinase</keyword>
<evidence type="ECO:0000313" key="11">
    <source>
        <dbReference type="EMBL" id="NBI07750.1"/>
    </source>
</evidence>
<organism evidence="11 12">
    <name type="scientific">Senegalia massiliensis</name>
    <dbReference type="NCBI Taxonomy" id="1720316"/>
    <lineage>
        <taxon>Bacteria</taxon>
        <taxon>Bacillati</taxon>
        <taxon>Bacillota</taxon>
        <taxon>Clostridia</taxon>
        <taxon>Eubacteriales</taxon>
        <taxon>Clostridiaceae</taxon>
        <taxon>Senegalia</taxon>
    </lineage>
</organism>
<dbReference type="AlphaFoldDB" id="A0A845QZZ8"/>
<keyword evidence="3 9" id="KW-0963">Cytoplasm</keyword>
<dbReference type="PRINTS" id="PR00471">
    <property type="entry name" value="ACETATEKNASE"/>
</dbReference>
<gene>
    <name evidence="9 11" type="primary">buk</name>
    <name evidence="11" type="ORF">D3Z33_12890</name>
</gene>
<keyword evidence="12" id="KW-1185">Reference proteome</keyword>
<evidence type="ECO:0000256" key="6">
    <source>
        <dbReference type="ARBA" id="ARBA00022777"/>
    </source>
</evidence>
<dbReference type="Pfam" id="PF00871">
    <property type="entry name" value="Acetate_kinase"/>
    <property type="match status" value="1"/>
</dbReference>
<dbReference type="NCBIfam" id="TIGR02707">
    <property type="entry name" value="butyr_kinase"/>
    <property type="match status" value="1"/>
</dbReference>
<proteinExistence type="inferred from homology"/>
<reference evidence="11 12" key="1">
    <citation type="submission" date="2018-08" db="EMBL/GenBank/DDBJ databases">
        <title>Murine metabolic-syndrome-specific gut microbial biobank.</title>
        <authorList>
            <person name="Liu C."/>
        </authorList>
    </citation>
    <scope>NUCLEOTIDE SEQUENCE [LARGE SCALE GENOMIC DNA]</scope>
    <source>
        <strain evidence="11 12">583</strain>
    </source>
</reference>
<evidence type="ECO:0000256" key="9">
    <source>
        <dbReference type="HAMAP-Rule" id="MF_00542"/>
    </source>
</evidence>
<dbReference type="InterPro" id="IPR000890">
    <property type="entry name" value="Aliphatic_acid_kin_short-chain"/>
</dbReference>
<dbReference type="CDD" id="cd24011">
    <property type="entry name" value="ASKHA_NBD_BK"/>
    <property type="match status" value="1"/>
</dbReference>
<dbReference type="EMBL" id="QXXA01000015">
    <property type="protein sequence ID" value="NBI07750.1"/>
    <property type="molecule type" value="Genomic_DNA"/>
</dbReference>
<dbReference type="InterPro" id="IPR023865">
    <property type="entry name" value="Aliphatic_acid_kinase_CS"/>
</dbReference>
<dbReference type="NCBIfam" id="NF002834">
    <property type="entry name" value="PRK03011.1-5"/>
    <property type="match status" value="1"/>
</dbReference>
<dbReference type="PIRSF" id="PIRSF036458">
    <property type="entry name" value="Butyrate_kin"/>
    <property type="match status" value="1"/>
</dbReference>
<comment type="subcellular location">
    <subcellularLocation>
        <location evidence="1 9">Cytoplasm</location>
    </subcellularLocation>
</comment>
<evidence type="ECO:0000256" key="1">
    <source>
        <dbReference type="ARBA" id="ARBA00004496"/>
    </source>
</evidence>
<comment type="similarity">
    <text evidence="2 9 10">Belongs to the acetokinase family.</text>
</comment>
<evidence type="ECO:0000256" key="8">
    <source>
        <dbReference type="ARBA" id="ARBA00048596"/>
    </source>
</evidence>
<comment type="caution">
    <text evidence="11">The sequence shown here is derived from an EMBL/GenBank/DDBJ whole genome shotgun (WGS) entry which is preliminary data.</text>
</comment>
<dbReference type="GO" id="GO:0006083">
    <property type="term" value="P:acetate metabolic process"/>
    <property type="evidence" value="ECO:0007669"/>
    <property type="project" value="TreeGrafter"/>
</dbReference>
<keyword evidence="7 9" id="KW-0067">ATP-binding</keyword>
<dbReference type="Proteomes" id="UP000467132">
    <property type="component" value="Unassembled WGS sequence"/>
</dbReference>
<dbReference type="Gene3D" id="3.30.420.40">
    <property type="match status" value="2"/>
</dbReference>
<evidence type="ECO:0000256" key="5">
    <source>
        <dbReference type="ARBA" id="ARBA00022741"/>
    </source>
</evidence>
<dbReference type="SUPFAM" id="SSF53067">
    <property type="entry name" value="Actin-like ATPase domain"/>
    <property type="match status" value="2"/>
</dbReference>
<dbReference type="GO" id="GO:0008776">
    <property type="term" value="F:acetate kinase activity"/>
    <property type="evidence" value="ECO:0007669"/>
    <property type="project" value="TreeGrafter"/>
</dbReference>
<accession>A0A845QZZ8</accession>